<dbReference type="Gene3D" id="2.40.50.90">
    <property type="match status" value="1"/>
</dbReference>
<feature type="domain" description="TNase-like" evidence="1">
    <location>
        <begin position="23"/>
        <end position="163"/>
    </location>
</feature>
<gene>
    <name evidence="2" type="ORF">PAPYR_12951</name>
</gene>
<evidence type="ECO:0000313" key="3">
    <source>
        <dbReference type="Proteomes" id="UP001141327"/>
    </source>
</evidence>
<evidence type="ECO:0000259" key="1">
    <source>
        <dbReference type="SMART" id="SM00318"/>
    </source>
</evidence>
<comment type="caution">
    <text evidence="2">The sequence shown here is derived from an EMBL/GenBank/DDBJ whole genome shotgun (WGS) entry which is preliminary data.</text>
</comment>
<evidence type="ECO:0000313" key="2">
    <source>
        <dbReference type="EMBL" id="KAJ4452777.1"/>
    </source>
</evidence>
<keyword evidence="3" id="KW-1185">Reference proteome</keyword>
<accession>A0ABQ8U5C9</accession>
<organism evidence="2 3">
    <name type="scientific">Paratrimastix pyriformis</name>
    <dbReference type="NCBI Taxonomy" id="342808"/>
    <lineage>
        <taxon>Eukaryota</taxon>
        <taxon>Metamonada</taxon>
        <taxon>Preaxostyla</taxon>
        <taxon>Paratrimastigidae</taxon>
        <taxon>Paratrimastix</taxon>
    </lineage>
</organism>
<dbReference type="Proteomes" id="UP001141327">
    <property type="component" value="Unassembled WGS sequence"/>
</dbReference>
<proteinExistence type="predicted"/>
<protein>
    <submittedName>
        <fullName evidence="2">Ribonuclease TUDOR 1</fullName>
    </submittedName>
</protein>
<dbReference type="PANTHER" id="PTHR12302">
    <property type="entry name" value="EBNA2 BINDING PROTEIN P100"/>
    <property type="match status" value="1"/>
</dbReference>
<reference evidence="2" key="1">
    <citation type="journal article" date="2022" name="bioRxiv">
        <title>Genomics of Preaxostyla Flagellates Illuminates Evolutionary Transitions and the Path Towards Mitochondrial Loss.</title>
        <authorList>
            <person name="Novak L.V.F."/>
            <person name="Treitli S.C."/>
            <person name="Pyrih J."/>
            <person name="Halakuc P."/>
            <person name="Pipaliya S.V."/>
            <person name="Vacek V."/>
            <person name="Brzon O."/>
            <person name="Soukal P."/>
            <person name="Eme L."/>
            <person name="Dacks J.B."/>
            <person name="Karnkowska A."/>
            <person name="Elias M."/>
            <person name="Hampl V."/>
        </authorList>
    </citation>
    <scope>NUCLEOTIDE SEQUENCE</scope>
    <source>
        <strain evidence="2">RCP-MX</strain>
    </source>
</reference>
<dbReference type="PANTHER" id="PTHR12302:SF2">
    <property type="entry name" value="STAPHYLOCOCCAL NUCLEASE DOMAIN-CONTAINING PROTEIN 1"/>
    <property type="match status" value="1"/>
</dbReference>
<dbReference type="InterPro" id="IPR016071">
    <property type="entry name" value="Staphylococal_nuclease_OB-fold"/>
</dbReference>
<dbReference type="SUPFAM" id="SSF50199">
    <property type="entry name" value="Staphylococcal nuclease"/>
    <property type="match status" value="1"/>
</dbReference>
<sequence>MSSFCVCFLSHHNYHGGFFSAFPVFFFGLHFSTSGATIIIYGTPQGGPPPENQITLESLLAPMRSTETTEEPYAWESRDFLRRICVGKQVRFQITRPGMQPGRDYGSVFLVEGNENLALSCVAEGWCDVKEIKDAALPTNIAIPVLMMQIDEFHRKTLGMMSEHHLENSISIENPYRRYGF</sequence>
<dbReference type="InterPro" id="IPR035437">
    <property type="entry name" value="SNase_OB-fold_sf"/>
</dbReference>
<dbReference type="SMART" id="SM00318">
    <property type="entry name" value="SNc"/>
    <property type="match status" value="1"/>
</dbReference>
<name>A0ABQ8U5C9_9EUKA</name>
<dbReference type="EMBL" id="JAPMOS010000388">
    <property type="protein sequence ID" value="KAJ4452777.1"/>
    <property type="molecule type" value="Genomic_DNA"/>
</dbReference>